<accession>A0A317CRK1</accession>
<gene>
    <name evidence="2" type="ORF">DKW60_06335</name>
</gene>
<feature type="chain" id="PRO_5016269995" description="PepSY domain-containing protein" evidence="1">
    <location>
        <begin position="29"/>
        <end position="99"/>
    </location>
</feature>
<dbReference type="Proteomes" id="UP000245539">
    <property type="component" value="Unassembled WGS sequence"/>
</dbReference>
<name>A0A317CRK1_9GAMM</name>
<reference evidence="2 3" key="1">
    <citation type="submission" date="2018-05" db="EMBL/GenBank/DDBJ databases">
        <title>Leucothrix arctica sp. nov., isolated from Arctic seawater.</title>
        <authorList>
            <person name="Choi A."/>
            <person name="Baek K."/>
        </authorList>
    </citation>
    <scope>NUCLEOTIDE SEQUENCE [LARGE SCALE GENOMIC DNA]</scope>
    <source>
        <strain evidence="2 3">JCM 18388</strain>
    </source>
</reference>
<dbReference type="AlphaFoldDB" id="A0A317CRK1"/>
<dbReference type="EMBL" id="QGKM01000013">
    <property type="protein sequence ID" value="PWQ99060.1"/>
    <property type="molecule type" value="Genomic_DNA"/>
</dbReference>
<sequence length="99" mass="10667">MATTTTAIVKLRTVFAAATLLTSLGANAATGIIHDKLGRAEAGRAVSSLQVVDFVKTKYAHKGRGVGMHKFPQPNFPDCYIVRLMDHVGKITILKINCQ</sequence>
<feature type="signal peptide" evidence="1">
    <location>
        <begin position="1"/>
        <end position="28"/>
    </location>
</feature>
<keyword evidence="1" id="KW-0732">Signal</keyword>
<keyword evidence="3" id="KW-1185">Reference proteome</keyword>
<evidence type="ECO:0000256" key="1">
    <source>
        <dbReference type="SAM" id="SignalP"/>
    </source>
</evidence>
<proteinExistence type="predicted"/>
<organism evidence="2 3">
    <name type="scientific">Leucothrix pacifica</name>
    <dbReference type="NCBI Taxonomy" id="1247513"/>
    <lineage>
        <taxon>Bacteria</taxon>
        <taxon>Pseudomonadati</taxon>
        <taxon>Pseudomonadota</taxon>
        <taxon>Gammaproteobacteria</taxon>
        <taxon>Thiotrichales</taxon>
        <taxon>Thiotrichaceae</taxon>
        <taxon>Leucothrix</taxon>
    </lineage>
</organism>
<dbReference type="RefSeq" id="WP_109836821.1">
    <property type="nucleotide sequence ID" value="NZ_QGKM01000013.1"/>
</dbReference>
<dbReference type="OrthoDB" id="5624680at2"/>
<evidence type="ECO:0008006" key="4">
    <source>
        <dbReference type="Google" id="ProtNLM"/>
    </source>
</evidence>
<comment type="caution">
    <text evidence="2">The sequence shown here is derived from an EMBL/GenBank/DDBJ whole genome shotgun (WGS) entry which is preliminary data.</text>
</comment>
<protein>
    <recommendedName>
        <fullName evidence="4">PepSY domain-containing protein</fullName>
    </recommendedName>
</protein>
<evidence type="ECO:0000313" key="2">
    <source>
        <dbReference type="EMBL" id="PWQ99060.1"/>
    </source>
</evidence>
<evidence type="ECO:0000313" key="3">
    <source>
        <dbReference type="Proteomes" id="UP000245539"/>
    </source>
</evidence>